<dbReference type="STRING" id="715226.ABI_21710"/>
<dbReference type="GO" id="GO:0016787">
    <property type="term" value="F:hydrolase activity"/>
    <property type="evidence" value="ECO:0007669"/>
    <property type="project" value="UniProtKB-KW"/>
</dbReference>
<dbReference type="PANTHER" id="PTHR21342">
    <property type="entry name" value="PHOSPHOPANTETHEINE ADENYLYLTRANSFERASE"/>
    <property type="match status" value="1"/>
</dbReference>
<keyword evidence="2 6" id="KW-0808">Transferase</keyword>
<reference evidence="7" key="1">
    <citation type="submission" date="2011-03" db="EMBL/GenBank/DDBJ databases">
        <title>Draft genome sequence of Brevundimonas diminuta.</title>
        <authorList>
            <person name="Brown P.J.B."/>
            <person name="Buechlein A."/>
            <person name="Hemmerich C."/>
            <person name="Brun Y.V."/>
        </authorList>
    </citation>
    <scope>NUCLEOTIDE SEQUENCE [LARGE SCALE GENOMIC DNA]</scope>
    <source>
        <strain evidence="7">C19</strain>
    </source>
</reference>
<dbReference type="InterPro" id="IPR014729">
    <property type="entry name" value="Rossmann-like_a/b/a_fold"/>
</dbReference>
<proteinExistence type="predicted"/>
<keyword evidence="4" id="KW-0378">Hydrolase</keyword>
<evidence type="ECO:0000259" key="5">
    <source>
        <dbReference type="PROSITE" id="PS51462"/>
    </source>
</evidence>
<dbReference type="eggNOG" id="COG1051">
    <property type="taxonomic scope" value="Bacteria"/>
</dbReference>
<dbReference type="NCBIfam" id="NF003786">
    <property type="entry name" value="PRK05379.1-2"/>
    <property type="match status" value="1"/>
</dbReference>
<dbReference type="GO" id="GO:0016779">
    <property type="term" value="F:nucleotidyltransferase activity"/>
    <property type="evidence" value="ECO:0007669"/>
    <property type="project" value="UniProtKB-KW"/>
</dbReference>
<keyword evidence="3" id="KW-0548">Nucleotidyltransferase</keyword>
<dbReference type="RefSeq" id="WP_006272935.1">
    <property type="nucleotide sequence ID" value="NZ_GL883077.1"/>
</dbReference>
<sequence length="345" mass="38655">MHYNFTTFIGRFEPFHNGHMAVVRRALETCDRLIVLVGSAQSARSTRNPFSAAEREVMIRAALGTDADRVIIRHLVDHLYNEGAWQADVQEHVAAAITESGKSPADVRIGLIGHNKDESSWYLHAFPQWDLIEVPFATTLSATELRRHLFAADEGALRLVQANVPQAVHETLLAFKKSKTFNLLADEQRHIDGYKAAWDAAPYPPTFVTVDAVIVHSGHVLLVKRGAHPGKGLWALPGGFLNPEETLLQAAIRELKEETRIKLPVPVLKGSLKGRQVFDDPDRSQRGRTITHAFYFEFTSGDLPAVRGSDDAARARWVPLAEARRLREHLFEDHFFILEHFLGTA</sequence>
<name>F4QGX6_9CAUL</name>
<evidence type="ECO:0000256" key="3">
    <source>
        <dbReference type="ARBA" id="ARBA00022695"/>
    </source>
</evidence>
<feature type="domain" description="Nudix hydrolase" evidence="5">
    <location>
        <begin position="205"/>
        <end position="341"/>
    </location>
</feature>
<accession>F4QGX6</accession>
<dbReference type="NCBIfam" id="TIGR00125">
    <property type="entry name" value="cyt_tran_rel"/>
    <property type="match status" value="1"/>
</dbReference>
<gene>
    <name evidence="6" type="ORF">ABI_21710</name>
</gene>
<dbReference type="PROSITE" id="PS00893">
    <property type="entry name" value="NUDIX_BOX"/>
    <property type="match status" value="1"/>
</dbReference>
<dbReference type="Pfam" id="PF01467">
    <property type="entry name" value="CTP_transf_like"/>
    <property type="match status" value="1"/>
</dbReference>
<dbReference type="Gene3D" id="3.40.50.620">
    <property type="entry name" value="HUPs"/>
    <property type="match status" value="1"/>
</dbReference>
<dbReference type="Pfam" id="PF00293">
    <property type="entry name" value="NUDIX"/>
    <property type="match status" value="1"/>
</dbReference>
<protein>
    <submittedName>
        <fullName evidence="6">Cytidyltransferase-related domain protein</fullName>
    </submittedName>
</protein>
<organism evidence="6 7">
    <name type="scientific">Asticcacaulis biprosthecium C19</name>
    <dbReference type="NCBI Taxonomy" id="715226"/>
    <lineage>
        <taxon>Bacteria</taxon>
        <taxon>Pseudomonadati</taxon>
        <taxon>Pseudomonadota</taxon>
        <taxon>Alphaproteobacteria</taxon>
        <taxon>Caulobacterales</taxon>
        <taxon>Caulobacteraceae</taxon>
        <taxon>Asticcacaulis</taxon>
    </lineage>
</organism>
<dbReference type="EMBL" id="GL883077">
    <property type="protein sequence ID" value="EGF93729.1"/>
    <property type="molecule type" value="Genomic_DNA"/>
</dbReference>
<dbReference type="SUPFAM" id="SSF52374">
    <property type="entry name" value="Nucleotidylyl transferase"/>
    <property type="match status" value="1"/>
</dbReference>
<dbReference type="InterPro" id="IPR020084">
    <property type="entry name" value="NUDIX_hydrolase_CS"/>
</dbReference>
<dbReference type="AlphaFoldDB" id="F4QGX6"/>
<dbReference type="Proteomes" id="UP000006512">
    <property type="component" value="Unassembled WGS sequence"/>
</dbReference>
<dbReference type="OrthoDB" id="9761969at2"/>
<evidence type="ECO:0000256" key="2">
    <source>
        <dbReference type="ARBA" id="ARBA00022679"/>
    </source>
</evidence>
<dbReference type="InterPro" id="IPR004821">
    <property type="entry name" value="Cyt_trans-like"/>
</dbReference>
<dbReference type="Gene3D" id="3.90.79.10">
    <property type="entry name" value="Nucleoside Triphosphate Pyrophosphohydrolase"/>
    <property type="match status" value="1"/>
</dbReference>
<dbReference type="HOGENOM" id="CLU_068406_0_0_5"/>
<evidence type="ECO:0000313" key="7">
    <source>
        <dbReference type="Proteomes" id="UP000006512"/>
    </source>
</evidence>
<dbReference type="eggNOG" id="COG1056">
    <property type="taxonomic scope" value="Bacteria"/>
</dbReference>
<keyword evidence="7" id="KW-1185">Reference proteome</keyword>
<comment type="cofactor">
    <cofactor evidence="1">
        <name>Mg(2+)</name>
        <dbReference type="ChEBI" id="CHEBI:18420"/>
    </cofactor>
</comment>
<dbReference type="PANTHER" id="PTHR21342:SF0">
    <property type="entry name" value="BIFUNCTIONAL NMN ADENYLYLTRANSFERASE_NUDIX HYDROLASE"/>
    <property type="match status" value="1"/>
</dbReference>
<dbReference type="CDD" id="cd18873">
    <property type="entry name" value="NUDIX_NadM_like"/>
    <property type="match status" value="1"/>
</dbReference>
<evidence type="ECO:0000256" key="1">
    <source>
        <dbReference type="ARBA" id="ARBA00001946"/>
    </source>
</evidence>
<dbReference type="InterPro" id="IPR015797">
    <property type="entry name" value="NUDIX_hydrolase-like_dom_sf"/>
</dbReference>
<evidence type="ECO:0000256" key="4">
    <source>
        <dbReference type="ARBA" id="ARBA00022801"/>
    </source>
</evidence>
<dbReference type="PROSITE" id="PS51462">
    <property type="entry name" value="NUDIX"/>
    <property type="match status" value="1"/>
</dbReference>
<dbReference type="SUPFAM" id="SSF55811">
    <property type="entry name" value="Nudix"/>
    <property type="match status" value="1"/>
</dbReference>
<dbReference type="NCBIfam" id="NF003788">
    <property type="entry name" value="PRK05379.1-5"/>
    <property type="match status" value="1"/>
</dbReference>
<dbReference type="InterPro" id="IPR000086">
    <property type="entry name" value="NUDIX_hydrolase_dom"/>
</dbReference>
<evidence type="ECO:0000313" key="6">
    <source>
        <dbReference type="EMBL" id="EGF93729.1"/>
    </source>
</evidence>